<protein>
    <submittedName>
        <fullName evidence="1">Uncharacterized protein</fullName>
    </submittedName>
</protein>
<name>A0A7T5R2D7_9BACT</name>
<dbReference type="AlphaFoldDB" id="A0A7T5R2D7"/>
<evidence type="ECO:0000313" key="1">
    <source>
        <dbReference type="EMBL" id="QQG36189.1"/>
    </source>
</evidence>
<dbReference type="EMBL" id="CP066681">
    <property type="protein sequence ID" value="QQG36189.1"/>
    <property type="molecule type" value="Genomic_DNA"/>
</dbReference>
<proteinExistence type="predicted"/>
<reference evidence="1 2" key="1">
    <citation type="submission" date="2020-07" db="EMBL/GenBank/DDBJ databases">
        <title>Huge and variable diversity of episymbiotic CPR bacteria and DPANN archaea in groundwater ecosystems.</title>
        <authorList>
            <person name="He C.Y."/>
            <person name="Keren R."/>
            <person name="Whittaker M."/>
            <person name="Farag I.F."/>
            <person name="Doudna J."/>
            <person name="Cate J.H.D."/>
            <person name="Banfield J.F."/>
        </authorList>
    </citation>
    <scope>NUCLEOTIDE SEQUENCE [LARGE SCALE GENOMIC DNA]</scope>
    <source>
        <strain evidence="1">NC_groundwater_70_Ag_B-0.1um_54_66</strain>
    </source>
</reference>
<accession>A0A7T5R2D7</accession>
<dbReference type="Proteomes" id="UP000595362">
    <property type="component" value="Chromosome"/>
</dbReference>
<sequence>MIARRSLMMAAERLPCFKAFMRETALPSGVRGPVDFSHGLWMWMVVRGVEAAGLMAFLQPVVAMI</sequence>
<evidence type="ECO:0000313" key="2">
    <source>
        <dbReference type="Proteomes" id="UP000595362"/>
    </source>
</evidence>
<organism evidence="1 2">
    <name type="scientific">Micavibrio aeruginosavorus</name>
    <dbReference type="NCBI Taxonomy" id="349221"/>
    <lineage>
        <taxon>Bacteria</taxon>
        <taxon>Pseudomonadati</taxon>
        <taxon>Bdellovibrionota</taxon>
        <taxon>Bdellovibrionia</taxon>
        <taxon>Bdellovibrionales</taxon>
        <taxon>Pseudobdellovibrionaceae</taxon>
        <taxon>Micavibrio</taxon>
    </lineage>
</organism>
<gene>
    <name evidence="1" type="ORF">HYS17_11995</name>
</gene>